<dbReference type="AlphaFoldDB" id="A0A0K6HT29"/>
<keyword evidence="10" id="KW-1185">Reference proteome</keyword>
<comment type="pathway">
    <text evidence="2">Cofactor biosynthesis; ubiquinone biosynthesis.</text>
</comment>
<keyword evidence="5" id="KW-0274">FAD</keyword>
<dbReference type="OrthoDB" id="9769565at2"/>
<dbReference type="RefSeq" id="WP_055449491.1">
    <property type="nucleotide sequence ID" value="NZ_CYHF01000001.1"/>
</dbReference>
<dbReference type="UniPathway" id="UPA00232"/>
<feature type="domain" description="FAD-binding" evidence="8">
    <location>
        <begin position="4"/>
        <end position="349"/>
    </location>
</feature>
<dbReference type="GO" id="GO:0071949">
    <property type="term" value="F:FAD binding"/>
    <property type="evidence" value="ECO:0007669"/>
    <property type="project" value="InterPro"/>
</dbReference>
<evidence type="ECO:0000256" key="2">
    <source>
        <dbReference type="ARBA" id="ARBA00004749"/>
    </source>
</evidence>
<dbReference type="InterPro" id="IPR010971">
    <property type="entry name" value="UbiH/COQ6"/>
</dbReference>
<dbReference type="Gene3D" id="3.50.50.60">
    <property type="entry name" value="FAD/NAD(P)-binding domain"/>
    <property type="match status" value="2"/>
</dbReference>
<dbReference type="Pfam" id="PF01494">
    <property type="entry name" value="FAD_binding_3"/>
    <property type="match status" value="1"/>
</dbReference>
<gene>
    <name evidence="9" type="ORF">Ga0061069_101481</name>
</gene>
<dbReference type="GO" id="GO:0004497">
    <property type="term" value="F:monooxygenase activity"/>
    <property type="evidence" value="ECO:0007669"/>
    <property type="project" value="UniProtKB-KW"/>
</dbReference>
<dbReference type="EMBL" id="CYHF01000001">
    <property type="protein sequence ID" value="CUA94001.1"/>
    <property type="molecule type" value="Genomic_DNA"/>
</dbReference>
<sequence length="422" mass="45865">MTFDLAIIGAGPAGLSMARALAGSGLRIALVEQQDAAALADPPFDGREIALSLRTLRTLRASGVFDHIPPDQVFPLEHAEVFNGDDPRPMRVSPLRGKEALGALVPNQQIRRALWAAVQGQEGLTLFDRNRVGAIQADAQGVEVELLPVADAAQQAGQTGTDAADISPMTLRARMLIAADSRFSDTRRKMGIGADSHDFGKTMLVCRMHHEKPHHHTAWEWFGFGQTVALLPLSEHLSSVVLTLPPHEMQALLTLPEAEFERDITRRYQGRLGEMHIAGSRHTYSLVGVYAQRFVAPRFALIGDAAVGMHPVTAHGFNFGLHGVDLLSREILAAQRAGTDIAAPERLHRFEAAHRRATRPLYLATQAIATLYTDDRGPARLVRRLVLDASSRIGPLRLAIATALSEEGLSLRGFLPALPGLR</sequence>
<organism evidence="9 10">
    <name type="scientific">Thiomonas bhubaneswarensis</name>
    <dbReference type="NCBI Taxonomy" id="339866"/>
    <lineage>
        <taxon>Bacteria</taxon>
        <taxon>Pseudomonadati</taxon>
        <taxon>Pseudomonadota</taxon>
        <taxon>Betaproteobacteria</taxon>
        <taxon>Burkholderiales</taxon>
        <taxon>Thiomonas</taxon>
    </lineage>
</organism>
<dbReference type="GO" id="GO:0006744">
    <property type="term" value="P:ubiquinone biosynthetic process"/>
    <property type="evidence" value="ECO:0007669"/>
    <property type="project" value="UniProtKB-UniPathway"/>
</dbReference>
<evidence type="ECO:0000256" key="7">
    <source>
        <dbReference type="ARBA" id="ARBA00023033"/>
    </source>
</evidence>
<evidence type="ECO:0000256" key="5">
    <source>
        <dbReference type="ARBA" id="ARBA00022827"/>
    </source>
</evidence>
<dbReference type="PANTHER" id="PTHR43876:SF25">
    <property type="entry name" value="MONOOXYGENASE NMA2164"/>
    <property type="match status" value="1"/>
</dbReference>
<dbReference type="InterPro" id="IPR002938">
    <property type="entry name" value="FAD-bd"/>
</dbReference>
<keyword evidence="4" id="KW-0285">Flavoprotein</keyword>
<dbReference type="InterPro" id="IPR051205">
    <property type="entry name" value="UbiH/COQ6_monooxygenase"/>
</dbReference>
<evidence type="ECO:0000256" key="4">
    <source>
        <dbReference type="ARBA" id="ARBA00022630"/>
    </source>
</evidence>
<evidence type="ECO:0000256" key="6">
    <source>
        <dbReference type="ARBA" id="ARBA00023002"/>
    </source>
</evidence>
<dbReference type="PANTHER" id="PTHR43876">
    <property type="entry name" value="UBIQUINONE BIOSYNTHESIS MONOOXYGENASE COQ6, MITOCHONDRIAL"/>
    <property type="match status" value="1"/>
</dbReference>
<dbReference type="GO" id="GO:0016705">
    <property type="term" value="F:oxidoreductase activity, acting on paired donors, with incorporation or reduction of molecular oxygen"/>
    <property type="evidence" value="ECO:0007669"/>
    <property type="project" value="InterPro"/>
</dbReference>
<reference evidence="10" key="1">
    <citation type="submission" date="2015-08" db="EMBL/GenBank/DDBJ databases">
        <authorList>
            <person name="Varghese N."/>
        </authorList>
    </citation>
    <scope>NUCLEOTIDE SEQUENCE [LARGE SCALE GENOMIC DNA]</scope>
    <source>
        <strain evidence="10">DSM 18181</strain>
    </source>
</reference>
<evidence type="ECO:0000256" key="1">
    <source>
        <dbReference type="ARBA" id="ARBA00001974"/>
    </source>
</evidence>
<proteinExistence type="inferred from homology"/>
<evidence type="ECO:0000313" key="9">
    <source>
        <dbReference type="EMBL" id="CUA94001.1"/>
    </source>
</evidence>
<keyword evidence="6" id="KW-0560">Oxidoreductase</keyword>
<evidence type="ECO:0000259" key="8">
    <source>
        <dbReference type="Pfam" id="PF01494"/>
    </source>
</evidence>
<evidence type="ECO:0000256" key="3">
    <source>
        <dbReference type="ARBA" id="ARBA00005349"/>
    </source>
</evidence>
<dbReference type="InterPro" id="IPR036188">
    <property type="entry name" value="FAD/NAD-bd_sf"/>
</dbReference>
<name>A0A0K6HT29_9BURK</name>
<dbReference type="STRING" id="339866.GCA_001418255_00478"/>
<dbReference type="NCBIfam" id="TIGR01988">
    <property type="entry name" value="Ubi-OHases"/>
    <property type="match status" value="1"/>
</dbReference>
<protein>
    <submittedName>
        <fullName evidence="9">Ubiquinone biosynthesis hydroxylase, UbiH/UbiF/VisC/COQ6 family</fullName>
    </submittedName>
</protein>
<dbReference type="PRINTS" id="PR00420">
    <property type="entry name" value="RNGMNOXGNASE"/>
</dbReference>
<dbReference type="SUPFAM" id="SSF51905">
    <property type="entry name" value="FAD/NAD(P)-binding domain"/>
    <property type="match status" value="1"/>
</dbReference>
<evidence type="ECO:0000313" key="10">
    <source>
        <dbReference type="Proteomes" id="UP000183649"/>
    </source>
</evidence>
<keyword evidence="7" id="KW-0503">Monooxygenase</keyword>
<comment type="similarity">
    <text evidence="3">Belongs to the UbiH/COQ6 family.</text>
</comment>
<dbReference type="NCBIfam" id="NF006593">
    <property type="entry name" value="PRK09126.1"/>
    <property type="match status" value="1"/>
</dbReference>
<comment type="cofactor">
    <cofactor evidence="1">
        <name>FAD</name>
        <dbReference type="ChEBI" id="CHEBI:57692"/>
    </cofactor>
</comment>
<dbReference type="Proteomes" id="UP000183649">
    <property type="component" value="Unassembled WGS sequence"/>
</dbReference>
<accession>A0A0K6HT29</accession>
<keyword evidence="9" id="KW-0830">Ubiquinone</keyword>